<proteinExistence type="predicted"/>
<evidence type="ECO:0000313" key="2">
    <source>
        <dbReference type="EMBL" id="QXB18794.1"/>
    </source>
</evidence>
<keyword evidence="3" id="KW-1185">Reference proteome</keyword>
<dbReference type="Pfam" id="PF13560">
    <property type="entry name" value="HTH_31"/>
    <property type="match status" value="1"/>
</dbReference>
<dbReference type="Proteomes" id="UP000683520">
    <property type="component" value="Chromosome"/>
</dbReference>
<evidence type="ECO:0000259" key="1">
    <source>
        <dbReference type="PROSITE" id="PS50943"/>
    </source>
</evidence>
<accession>A0ABX8KZT9</accession>
<dbReference type="InterPro" id="IPR010982">
    <property type="entry name" value="Lambda_DNA-bd_dom_sf"/>
</dbReference>
<feature type="domain" description="HTH cro/C1-type" evidence="1">
    <location>
        <begin position="26"/>
        <end position="81"/>
    </location>
</feature>
<dbReference type="CDD" id="cd00093">
    <property type="entry name" value="HTH_XRE"/>
    <property type="match status" value="1"/>
</dbReference>
<dbReference type="SUPFAM" id="SSF47413">
    <property type="entry name" value="lambda repressor-like DNA-binding domains"/>
    <property type="match status" value="1"/>
</dbReference>
<gene>
    <name evidence="2" type="ORF">I6L55_01345</name>
</gene>
<name>A0ABX8KZT9_9CORY</name>
<dbReference type="PROSITE" id="PS50943">
    <property type="entry name" value="HTH_CROC1"/>
    <property type="match status" value="1"/>
</dbReference>
<dbReference type="RefSeq" id="WP_092100359.1">
    <property type="nucleotide sequence ID" value="NZ_CP047198.1"/>
</dbReference>
<protein>
    <submittedName>
        <fullName evidence="2">Helix-turn-helix transcriptional regulator</fullName>
    </submittedName>
</protein>
<dbReference type="InterPro" id="IPR001387">
    <property type="entry name" value="Cro/C1-type_HTH"/>
</dbReference>
<organism evidence="2 3">
    <name type="scientific">Corynebacterium coyleae</name>
    <dbReference type="NCBI Taxonomy" id="53374"/>
    <lineage>
        <taxon>Bacteria</taxon>
        <taxon>Bacillati</taxon>
        <taxon>Actinomycetota</taxon>
        <taxon>Actinomycetes</taxon>
        <taxon>Mycobacteriales</taxon>
        <taxon>Corynebacteriaceae</taxon>
        <taxon>Corynebacterium</taxon>
    </lineage>
</organism>
<dbReference type="EMBL" id="CP077302">
    <property type="protein sequence ID" value="QXB18794.1"/>
    <property type="molecule type" value="Genomic_DNA"/>
</dbReference>
<dbReference type="SMART" id="SM00530">
    <property type="entry name" value="HTH_XRE"/>
    <property type="match status" value="1"/>
</dbReference>
<dbReference type="GeneID" id="92750962"/>
<evidence type="ECO:0000313" key="3">
    <source>
        <dbReference type="Proteomes" id="UP000683520"/>
    </source>
</evidence>
<reference evidence="2 3" key="1">
    <citation type="submission" date="2021-06" db="EMBL/GenBank/DDBJ databases">
        <title>FDA dAtabase for Regulatory Grade micrObial Sequences (FDA-ARGOS): Supporting development and validation of Infectious Disease Dx tests.</title>
        <authorList>
            <person name="Sproer C."/>
            <person name="Gronow S."/>
            <person name="Severitt S."/>
            <person name="Schroder I."/>
            <person name="Tallon L."/>
            <person name="Sadzewicz L."/>
            <person name="Zhao X."/>
            <person name="Boylan J."/>
            <person name="Ott S."/>
            <person name="Bowen H."/>
            <person name="Vavikolanu K."/>
            <person name="Mehta A."/>
            <person name="Aluvathingal J."/>
            <person name="Nadendla S."/>
            <person name="Lowell S."/>
            <person name="Myers T."/>
            <person name="Yan Y."/>
        </authorList>
    </citation>
    <scope>NUCLEOTIDE SEQUENCE [LARGE SCALE GENOMIC DNA]</scope>
    <source>
        <strain evidence="2 3">FDAARGOS 1425</strain>
    </source>
</reference>
<sequence length="126" mass="13862">MEEAMCEQLILGLSNARQQTGLVRQLKRIRQESGLGVEDVARRAGMAPCVFAEFERGGMNFAMSTLRAIANALGAELKLEVKRTGSRFAVSVSERRHANLHVEEWSQWGNCRSPKPAIAYTVSGLG</sequence>
<dbReference type="Gene3D" id="1.10.260.40">
    <property type="entry name" value="lambda repressor-like DNA-binding domains"/>
    <property type="match status" value="1"/>
</dbReference>